<gene>
    <name evidence="1" type="ORF">RPERSI_LOCUS10568</name>
</gene>
<reference evidence="1" key="1">
    <citation type="submission" date="2021-06" db="EMBL/GenBank/DDBJ databases">
        <authorList>
            <person name="Kallberg Y."/>
            <person name="Tangrot J."/>
            <person name="Rosling A."/>
        </authorList>
    </citation>
    <scope>NUCLEOTIDE SEQUENCE</scope>
    <source>
        <strain evidence="1">MA461A</strain>
    </source>
</reference>
<organism evidence="1 2">
    <name type="scientific">Racocetra persica</name>
    <dbReference type="NCBI Taxonomy" id="160502"/>
    <lineage>
        <taxon>Eukaryota</taxon>
        <taxon>Fungi</taxon>
        <taxon>Fungi incertae sedis</taxon>
        <taxon>Mucoromycota</taxon>
        <taxon>Glomeromycotina</taxon>
        <taxon>Glomeromycetes</taxon>
        <taxon>Diversisporales</taxon>
        <taxon>Gigasporaceae</taxon>
        <taxon>Racocetra</taxon>
    </lineage>
</organism>
<dbReference type="Proteomes" id="UP000789920">
    <property type="component" value="Unassembled WGS sequence"/>
</dbReference>
<dbReference type="EMBL" id="CAJVQC010021035">
    <property type="protein sequence ID" value="CAG8711420.1"/>
    <property type="molecule type" value="Genomic_DNA"/>
</dbReference>
<keyword evidence="2" id="KW-1185">Reference proteome</keyword>
<feature type="non-terminal residue" evidence="1">
    <location>
        <position position="43"/>
    </location>
</feature>
<sequence length="43" mass="4681">MIIFSDEPSKSIAIKGISSRLSKALLRITDKPSSFSATKLSRV</sequence>
<comment type="caution">
    <text evidence="1">The sequence shown here is derived from an EMBL/GenBank/DDBJ whole genome shotgun (WGS) entry which is preliminary data.</text>
</comment>
<proteinExistence type="predicted"/>
<evidence type="ECO:0000313" key="1">
    <source>
        <dbReference type="EMBL" id="CAG8711420.1"/>
    </source>
</evidence>
<protein>
    <submittedName>
        <fullName evidence="1">22155_t:CDS:1</fullName>
    </submittedName>
</protein>
<accession>A0ACA9PL05</accession>
<evidence type="ECO:0000313" key="2">
    <source>
        <dbReference type="Proteomes" id="UP000789920"/>
    </source>
</evidence>
<name>A0ACA9PL05_9GLOM</name>